<evidence type="ECO:0000313" key="3">
    <source>
        <dbReference type="Proteomes" id="UP001177670"/>
    </source>
</evidence>
<dbReference type="AlphaFoldDB" id="A0AA40FQW2"/>
<sequence>MPQLYYLQQHNLRSNSVAISRKFAEFTLRKAPEPVNETDLDKTIVCQAVKTSQWNESDNAQTSVSSGTKVSTSAQGKIK</sequence>
<evidence type="ECO:0000313" key="2">
    <source>
        <dbReference type="EMBL" id="KAK1123326.1"/>
    </source>
</evidence>
<name>A0AA40FQW2_9HYME</name>
<evidence type="ECO:0000256" key="1">
    <source>
        <dbReference type="SAM" id="MobiDB-lite"/>
    </source>
</evidence>
<dbReference type="EMBL" id="JAHYIQ010000021">
    <property type="protein sequence ID" value="KAK1123326.1"/>
    <property type="molecule type" value="Genomic_DNA"/>
</dbReference>
<accession>A0AA40FQW2</accession>
<protein>
    <submittedName>
        <fullName evidence="2">Uncharacterized protein</fullName>
    </submittedName>
</protein>
<gene>
    <name evidence="2" type="ORF">K0M31_008944</name>
</gene>
<reference evidence="2" key="1">
    <citation type="submission" date="2021-10" db="EMBL/GenBank/DDBJ databases">
        <title>Melipona bicolor Genome sequencing and assembly.</title>
        <authorList>
            <person name="Araujo N.S."/>
            <person name="Arias M.C."/>
        </authorList>
    </citation>
    <scope>NUCLEOTIDE SEQUENCE</scope>
    <source>
        <strain evidence="2">USP_2M_L1-L4_2017</strain>
        <tissue evidence="2">Whole body</tissue>
    </source>
</reference>
<proteinExistence type="predicted"/>
<keyword evidence="3" id="KW-1185">Reference proteome</keyword>
<feature type="region of interest" description="Disordered" evidence="1">
    <location>
        <begin position="54"/>
        <end position="79"/>
    </location>
</feature>
<organism evidence="2 3">
    <name type="scientific">Melipona bicolor</name>
    <dbReference type="NCBI Taxonomy" id="60889"/>
    <lineage>
        <taxon>Eukaryota</taxon>
        <taxon>Metazoa</taxon>
        <taxon>Ecdysozoa</taxon>
        <taxon>Arthropoda</taxon>
        <taxon>Hexapoda</taxon>
        <taxon>Insecta</taxon>
        <taxon>Pterygota</taxon>
        <taxon>Neoptera</taxon>
        <taxon>Endopterygota</taxon>
        <taxon>Hymenoptera</taxon>
        <taxon>Apocrita</taxon>
        <taxon>Aculeata</taxon>
        <taxon>Apoidea</taxon>
        <taxon>Anthophila</taxon>
        <taxon>Apidae</taxon>
        <taxon>Melipona</taxon>
    </lineage>
</organism>
<comment type="caution">
    <text evidence="2">The sequence shown here is derived from an EMBL/GenBank/DDBJ whole genome shotgun (WGS) entry which is preliminary data.</text>
</comment>
<dbReference type="Proteomes" id="UP001177670">
    <property type="component" value="Unassembled WGS sequence"/>
</dbReference>
<feature type="compositionally biased region" description="Low complexity" evidence="1">
    <location>
        <begin position="62"/>
        <end position="73"/>
    </location>
</feature>